<evidence type="ECO:0008006" key="3">
    <source>
        <dbReference type="Google" id="ProtNLM"/>
    </source>
</evidence>
<dbReference type="EMBL" id="JAVIJP010000007">
    <property type="protein sequence ID" value="KAL3650732.1"/>
    <property type="molecule type" value="Genomic_DNA"/>
</dbReference>
<dbReference type="Proteomes" id="UP001632038">
    <property type="component" value="Unassembled WGS sequence"/>
</dbReference>
<name>A0ABD3E944_9LAMI</name>
<proteinExistence type="predicted"/>
<dbReference type="AlphaFoldDB" id="A0ABD3E944"/>
<evidence type="ECO:0000313" key="2">
    <source>
        <dbReference type="Proteomes" id="UP001632038"/>
    </source>
</evidence>
<comment type="caution">
    <text evidence="1">The sequence shown here is derived from an EMBL/GenBank/DDBJ whole genome shotgun (WGS) entry which is preliminary data.</text>
</comment>
<reference evidence="2" key="1">
    <citation type="journal article" date="2024" name="IScience">
        <title>Strigolactones Initiate the Formation of Haustorium-like Structures in Castilleja.</title>
        <authorList>
            <person name="Buerger M."/>
            <person name="Peterson D."/>
            <person name="Chory J."/>
        </authorList>
    </citation>
    <scope>NUCLEOTIDE SEQUENCE [LARGE SCALE GENOMIC DNA]</scope>
</reference>
<accession>A0ABD3E944</accession>
<organism evidence="1 2">
    <name type="scientific">Castilleja foliolosa</name>
    <dbReference type="NCBI Taxonomy" id="1961234"/>
    <lineage>
        <taxon>Eukaryota</taxon>
        <taxon>Viridiplantae</taxon>
        <taxon>Streptophyta</taxon>
        <taxon>Embryophyta</taxon>
        <taxon>Tracheophyta</taxon>
        <taxon>Spermatophyta</taxon>
        <taxon>Magnoliopsida</taxon>
        <taxon>eudicotyledons</taxon>
        <taxon>Gunneridae</taxon>
        <taxon>Pentapetalae</taxon>
        <taxon>asterids</taxon>
        <taxon>lamiids</taxon>
        <taxon>Lamiales</taxon>
        <taxon>Orobanchaceae</taxon>
        <taxon>Pedicularideae</taxon>
        <taxon>Castillejinae</taxon>
        <taxon>Castilleja</taxon>
    </lineage>
</organism>
<evidence type="ECO:0000313" key="1">
    <source>
        <dbReference type="EMBL" id="KAL3650732.1"/>
    </source>
</evidence>
<keyword evidence="2" id="KW-1185">Reference proteome</keyword>
<sequence length="33" mass="3710">MEINQAQIIWPTGISIVVFISKVKSRNPIKVSI</sequence>
<protein>
    <recommendedName>
        <fullName evidence="3">Photosystem II protein M</fullName>
    </recommendedName>
</protein>
<gene>
    <name evidence="1" type="ORF">CASFOL_007135</name>
</gene>